<dbReference type="GO" id="GO:0000400">
    <property type="term" value="F:four-way junction DNA binding"/>
    <property type="evidence" value="ECO:0007669"/>
    <property type="project" value="UniProtKB-UniRule"/>
</dbReference>
<keyword evidence="4 6" id="KW-0233">DNA recombination</keyword>
<keyword evidence="8" id="KW-0547">Nucleotide-binding</keyword>
<evidence type="ECO:0000313" key="9">
    <source>
        <dbReference type="Proteomes" id="UP000255423"/>
    </source>
</evidence>
<dbReference type="Proteomes" id="UP000255423">
    <property type="component" value="Unassembled WGS sequence"/>
</dbReference>
<keyword evidence="1 6" id="KW-0963">Cytoplasm</keyword>
<feature type="region of interest" description="Domain III" evidence="6">
    <location>
        <begin position="148"/>
        <end position="202"/>
    </location>
</feature>
<protein>
    <recommendedName>
        <fullName evidence="6">Holliday junction branch migration complex subunit RuvA</fullName>
    </recommendedName>
</protein>
<dbReference type="Pfam" id="PF01330">
    <property type="entry name" value="RuvA_N"/>
    <property type="match status" value="1"/>
</dbReference>
<dbReference type="EMBL" id="UHJL01000001">
    <property type="protein sequence ID" value="SUQ19596.1"/>
    <property type="molecule type" value="Genomic_DNA"/>
</dbReference>
<organism evidence="8 9">
    <name type="scientific">Fibrobacter succinogenes</name>
    <name type="common">Bacteroides succinogenes</name>
    <dbReference type="NCBI Taxonomy" id="833"/>
    <lineage>
        <taxon>Bacteria</taxon>
        <taxon>Pseudomonadati</taxon>
        <taxon>Fibrobacterota</taxon>
        <taxon>Fibrobacteria</taxon>
        <taxon>Fibrobacterales</taxon>
        <taxon>Fibrobacteraceae</taxon>
        <taxon>Fibrobacter</taxon>
    </lineage>
</organism>
<comment type="domain">
    <text evidence="6">Has three domains with a flexible linker between the domains II and III and assumes an 'L' shape. Domain III is highly mobile and contacts RuvB.</text>
</comment>
<keyword evidence="8" id="KW-0067">ATP-binding</keyword>
<dbReference type="GO" id="GO:0005737">
    <property type="term" value="C:cytoplasm"/>
    <property type="evidence" value="ECO:0007669"/>
    <property type="project" value="UniProtKB-SubCell"/>
</dbReference>
<comment type="subunit">
    <text evidence="6">Homotetramer. Forms an RuvA(8)-RuvB(12)-Holliday junction (HJ) complex. HJ DNA is sandwiched between 2 RuvA tetramers; dsDNA enters through RuvA and exits via RuvB. An RuvB hexamer assembles on each DNA strand where it exits the tetramer. Each RuvB hexamer is contacted by two RuvA subunits (via domain III) on 2 adjacent RuvB subunits; this complex drives branch migration. In the full resolvosome a probable DNA-RuvA(4)-RuvB(12)-RuvC(2) complex forms which resolves the HJ.</text>
</comment>
<keyword evidence="2 6" id="KW-0227">DNA damage</keyword>
<feature type="region of interest" description="Domain I" evidence="6">
    <location>
        <begin position="1"/>
        <end position="64"/>
    </location>
</feature>
<feature type="domain" description="DNA helicase Holliday junction RuvA type" evidence="7">
    <location>
        <begin position="1"/>
        <end position="62"/>
    </location>
</feature>
<dbReference type="InterPro" id="IPR013849">
    <property type="entry name" value="DNA_helicase_Holl-junc_RuvA_I"/>
</dbReference>
<dbReference type="Gene3D" id="1.10.150.20">
    <property type="entry name" value="5' to 3' exonuclease, C-terminal subdomain"/>
    <property type="match status" value="1"/>
</dbReference>
<evidence type="ECO:0000256" key="3">
    <source>
        <dbReference type="ARBA" id="ARBA00023125"/>
    </source>
</evidence>
<dbReference type="AlphaFoldDB" id="A0A380RVQ1"/>
<keyword evidence="3 6" id="KW-0238">DNA-binding</keyword>
<dbReference type="SUPFAM" id="SSF47781">
    <property type="entry name" value="RuvA domain 2-like"/>
    <property type="match status" value="1"/>
</dbReference>
<evidence type="ECO:0000313" key="8">
    <source>
        <dbReference type="EMBL" id="SUQ19596.1"/>
    </source>
</evidence>
<dbReference type="GO" id="GO:0048476">
    <property type="term" value="C:Holliday junction resolvase complex"/>
    <property type="evidence" value="ECO:0007669"/>
    <property type="project" value="UniProtKB-UniRule"/>
</dbReference>
<evidence type="ECO:0000256" key="2">
    <source>
        <dbReference type="ARBA" id="ARBA00022763"/>
    </source>
</evidence>
<dbReference type="GO" id="GO:0005524">
    <property type="term" value="F:ATP binding"/>
    <property type="evidence" value="ECO:0007669"/>
    <property type="project" value="InterPro"/>
</dbReference>
<dbReference type="InterPro" id="IPR000085">
    <property type="entry name" value="RuvA"/>
</dbReference>
<evidence type="ECO:0000256" key="1">
    <source>
        <dbReference type="ARBA" id="ARBA00022490"/>
    </source>
</evidence>
<comment type="function">
    <text evidence="6">The RuvA-RuvB-RuvC complex processes Holliday junction (HJ) DNA during genetic recombination and DNA repair, while the RuvA-RuvB complex plays an important role in the rescue of blocked DNA replication forks via replication fork reversal (RFR). RuvA specifically binds to HJ cruciform DNA, conferring on it an open structure. The RuvB hexamer acts as an ATP-dependent pump, pulling dsDNA into and through the RuvAB complex. HJ branch migration allows RuvC to scan DNA until it finds its consensus sequence, where it cleaves and resolves the cruciform DNA.</text>
</comment>
<dbReference type="HAMAP" id="MF_00031">
    <property type="entry name" value="DNA_HJ_migration_RuvA"/>
    <property type="match status" value="1"/>
</dbReference>
<dbReference type="GO" id="GO:0006310">
    <property type="term" value="P:DNA recombination"/>
    <property type="evidence" value="ECO:0007669"/>
    <property type="project" value="UniProtKB-UniRule"/>
</dbReference>
<dbReference type="InterPro" id="IPR012340">
    <property type="entry name" value="NA-bd_OB-fold"/>
</dbReference>
<evidence type="ECO:0000256" key="5">
    <source>
        <dbReference type="ARBA" id="ARBA00023204"/>
    </source>
</evidence>
<dbReference type="Gene3D" id="2.40.50.140">
    <property type="entry name" value="Nucleic acid-binding proteins"/>
    <property type="match status" value="1"/>
</dbReference>
<dbReference type="GO" id="GO:0009378">
    <property type="term" value="F:four-way junction helicase activity"/>
    <property type="evidence" value="ECO:0007669"/>
    <property type="project" value="InterPro"/>
</dbReference>
<dbReference type="NCBIfam" id="TIGR00084">
    <property type="entry name" value="ruvA"/>
    <property type="match status" value="1"/>
</dbReference>
<comment type="caution">
    <text evidence="6">Lacks conserved residue(s) required for the propagation of feature annotation.</text>
</comment>
<name>A0A380RVQ1_FIBSU</name>
<keyword evidence="5 6" id="KW-0234">DNA repair</keyword>
<comment type="subcellular location">
    <subcellularLocation>
        <location evidence="6">Cytoplasm</location>
    </subcellularLocation>
</comment>
<dbReference type="RefSeq" id="WP_109572183.1">
    <property type="nucleotide sequence ID" value="NZ_UHJL01000001.1"/>
</dbReference>
<accession>A0A380RVQ1</accession>
<evidence type="ECO:0000259" key="7">
    <source>
        <dbReference type="Pfam" id="PF01330"/>
    </source>
</evidence>
<evidence type="ECO:0000256" key="6">
    <source>
        <dbReference type="HAMAP-Rule" id="MF_00031"/>
    </source>
</evidence>
<evidence type="ECO:0000256" key="4">
    <source>
        <dbReference type="ARBA" id="ARBA00023172"/>
    </source>
</evidence>
<dbReference type="InterPro" id="IPR010994">
    <property type="entry name" value="RuvA_2-like"/>
</dbReference>
<gene>
    <name evidence="6" type="primary">ruvA</name>
    <name evidence="8" type="ORF">SAMN05661053_0836</name>
</gene>
<keyword evidence="8" id="KW-0347">Helicase</keyword>
<keyword evidence="8" id="KW-0378">Hydrolase</keyword>
<dbReference type="Pfam" id="PF14520">
    <property type="entry name" value="HHH_5"/>
    <property type="match status" value="1"/>
</dbReference>
<sequence length="202" mass="21078">MIERVRGILVQKSPTFVVVECAGIGYGINISAFTAGKLPEEGAEITLHTNLVVREDSMTLFGFADTTEKNLFLMLLEVNGVGPKLAQRILSGSTPADLLNMIASDNKSALGKIKGLGKKTCEQMTLTLKEKASNMLQALGDVEGSGITSVGALTGAKLEAVLALHTLGVKDPAAEKAVVKAVEVLGDAADAAALIPEALKYL</sequence>
<proteinExistence type="inferred from homology"/>
<comment type="similarity">
    <text evidence="6">Belongs to the RuvA family.</text>
</comment>
<dbReference type="GO" id="GO:0006281">
    <property type="term" value="P:DNA repair"/>
    <property type="evidence" value="ECO:0007669"/>
    <property type="project" value="UniProtKB-UniRule"/>
</dbReference>
<reference evidence="8 9" key="1">
    <citation type="submission" date="2017-08" db="EMBL/GenBank/DDBJ databases">
        <authorList>
            <person name="de Groot N.N."/>
        </authorList>
    </citation>
    <scope>NUCLEOTIDE SEQUENCE [LARGE SCALE GENOMIC DNA]</scope>
    <source>
        <strain evidence="8 9">HM2</strain>
    </source>
</reference>
<dbReference type="SUPFAM" id="SSF50249">
    <property type="entry name" value="Nucleic acid-binding proteins"/>
    <property type="match status" value="1"/>
</dbReference>